<organism evidence="1 2">
    <name type="scientific">Aphanizomenon flos-aquae WA102</name>
    <dbReference type="NCBI Taxonomy" id="1710896"/>
    <lineage>
        <taxon>Bacteria</taxon>
        <taxon>Bacillati</taxon>
        <taxon>Cyanobacteriota</taxon>
        <taxon>Cyanophyceae</taxon>
        <taxon>Nostocales</taxon>
        <taxon>Aphanizomenonaceae</taxon>
        <taxon>Aphanizomenon</taxon>
    </lineage>
</organism>
<dbReference type="EMBL" id="LJOW01001039">
    <property type="protein sequence ID" value="OBQ31792.1"/>
    <property type="molecule type" value="Genomic_DNA"/>
</dbReference>
<evidence type="ECO:0008006" key="3">
    <source>
        <dbReference type="Google" id="ProtNLM"/>
    </source>
</evidence>
<dbReference type="AlphaFoldDB" id="A0A1B7W3V2"/>
<proteinExistence type="predicted"/>
<evidence type="ECO:0000313" key="1">
    <source>
        <dbReference type="EMBL" id="OBQ31792.1"/>
    </source>
</evidence>
<reference evidence="1 2" key="1">
    <citation type="submission" date="2015-09" db="EMBL/GenBank/DDBJ databases">
        <title>Aphanizomenon flos-aquae WA102.</title>
        <authorList>
            <person name="Driscoll C."/>
        </authorList>
    </citation>
    <scope>NUCLEOTIDE SEQUENCE [LARGE SCALE GENOMIC DNA]</scope>
    <source>
        <strain evidence="1">WA102</strain>
    </source>
</reference>
<dbReference type="Gene3D" id="1.10.150.530">
    <property type="match status" value="1"/>
</dbReference>
<accession>A0A1B7W3V2</accession>
<comment type="caution">
    <text evidence="1">The sequence shown here is derived from an EMBL/GenBank/DDBJ whole genome shotgun (WGS) entry which is preliminary data.</text>
</comment>
<dbReference type="Proteomes" id="UP000092093">
    <property type="component" value="Unassembled WGS sequence"/>
</dbReference>
<evidence type="ECO:0000313" key="2">
    <source>
        <dbReference type="Proteomes" id="UP000092093"/>
    </source>
</evidence>
<sequence>MIEIPLVFDEPVQKKKAPKHLADLSPAERKTWAAELGFQPFRASQVATHYFSHLSNKPEQFTKPLTRQFKGTVLRELTGVESGINR</sequence>
<name>A0A1B7W3V2_APHFL</name>
<protein>
    <recommendedName>
        <fullName evidence="3">23S rRNA (Adenine(2503)-C(2))-methyltransferase RlmN</fullName>
    </recommendedName>
</protein>
<gene>
    <name evidence="1" type="ORF">AN484_28640</name>
</gene>